<feature type="region of interest" description="Disordered" evidence="1">
    <location>
        <begin position="1"/>
        <end position="54"/>
    </location>
</feature>
<protein>
    <submittedName>
        <fullName evidence="2">Uncharacterized protein</fullName>
    </submittedName>
</protein>
<name>A0ABD0XHA8_UMBPY</name>
<proteinExistence type="predicted"/>
<dbReference type="Proteomes" id="UP001557470">
    <property type="component" value="Unassembled WGS sequence"/>
</dbReference>
<dbReference type="AlphaFoldDB" id="A0ABD0XHA8"/>
<gene>
    <name evidence="2" type="ORF">UPYG_G00082140</name>
</gene>
<sequence>MPKLPVFGWTASRDTGKNPGQSFTKRQCTNEVPVDPSSSKETERESWSQVHHPPDPMQPALTYFLTPYKCGLFGVCSEDMEMERHVWTYTVTTAVD</sequence>
<reference evidence="2 3" key="1">
    <citation type="submission" date="2024-06" db="EMBL/GenBank/DDBJ databases">
        <authorList>
            <person name="Pan Q."/>
            <person name="Wen M."/>
            <person name="Jouanno E."/>
            <person name="Zahm M."/>
            <person name="Klopp C."/>
            <person name="Cabau C."/>
            <person name="Louis A."/>
            <person name="Berthelot C."/>
            <person name="Parey E."/>
            <person name="Roest Crollius H."/>
            <person name="Montfort J."/>
            <person name="Robinson-Rechavi M."/>
            <person name="Bouchez O."/>
            <person name="Lampietro C."/>
            <person name="Lopez Roques C."/>
            <person name="Donnadieu C."/>
            <person name="Postlethwait J."/>
            <person name="Bobe J."/>
            <person name="Verreycken H."/>
            <person name="Guiguen Y."/>
        </authorList>
    </citation>
    <scope>NUCLEOTIDE SEQUENCE [LARGE SCALE GENOMIC DNA]</scope>
    <source>
        <strain evidence="2">Up_M1</strain>
        <tissue evidence="2">Testis</tissue>
    </source>
</reference>
<evidence type="ECO:0000313" key="3">
    <source>
        <dbReference type="Proteomes" id="UP001557470"/>
    </source>
</evidence>
<feature type="compositionally biased region" description="Polar residues" evidence="1">
    <location>
        <begin position="18"/>
        <end position="30"/>
    </location>
</feature>
<comment type="caution">
    <text evidence="2">The sequence shown here is derived from an EMBL/GenBank/DDBJ whole genome shotgun (WGS) entry which is preliminary data.</text>
</comment>
<accession>A0ABD0XHA8</accession>
<keyword evidence="3" id="KW-1185">Reference proteome</keyword>
<evidence type="ECO:0000313" key="2">
    <source>
        <dbReference type="EMBL" id="KAL1007112.1"/>
    </source>
</evidence>
<dbReference type="EMBL" id="JAGEUA010000002">
    <property type="protein sequence ID" value="KAL1007112.1"/>
    <property type="molecule type" value="Genomic_DNA"/>
</dbReference>
<evidence type="ECO:0000256" key="1">
    <source>
        <dbReference type="SAM" id="MobiDB-lite"/>
    </source>
</evidence>
<organism evidence="2 3">
    <name type="scientific">Umbra pygmaea</name>
    <name type="common">Eastern mudminnow</name>
    <dbReference type="NCBI Taxonomy" id="75934"/>
    <lineage>
        <taxon>Eukaryota</taxon>
        <taxon>Metazoa</taxon>
        <taxon>Chordata</taxon>
        <taxon>Craniata</taxon>
        <taxon>Vertebrata</taxon>
        <taxon>Euteleostomi</taxon>
        <taxon>Actinopterygii</taxon>
        <taxon>Neopterygii</taxon>
        <taxon>Teleostei</taxon>
        <taxon>Protacanthopterygii</taxon>
        <taxon>Esociformes</taxon>
        <taxon>Umbridae</taxon>
        <taxon>Umbra</taxon>
    </lineage>
</organism>